<sequence length="120" mass="13500">MSELESKTEIAPEDITTVQNLAKGFMELYEPPFVTINTHLKDLTEMQESVHSMLTAERRKLEDLQNDAMLDALLADIATIKEKLVTISNTMVGLHKKMQSLQTRAANVEKVALNRADSKQ</sequence>
<organism evidence="1 2">
    <name type="scientific">Iphiclides podalirius</name>
    <name type="common">scarce swallowtail</name>
    <dbReference type="NCBI Taxonomy" id="110791"/>
    <lineage>
        <taxon>Eukaryota</taxon>
        <taxon>Metazoa</taxon>
        <taxon>Ecdysozoa</taxon>
        <taxon>Arthropoda</taxon>
        <taxon>Hexapoda</taxon>
        <taxon>Insecta</taxon>
        <taxon>Pterygota</taxon>
        <taxon>Neoptera</taxon>
        <taxon>Endopterygota</taxon>
        <taxon>Lepidoptera</taxon>
        <taxon>Glossata</taxon>
        <taxon>Ditrysia</taxon>
        <taxon>Papilionoidea</taxon>
        <taxon>Papilionidae</taxon>
        <taxon>Papilioninae</taxon>
        <taxon>Iphiclides</taxon>
    </lineage>
</organism>
<dbReference type="PANTHER" id="PTHR31328">
    <property type="entry name" value="BIOGENESIS OF LYSOSOME-RELATED ORGANELLES COMPLEX 1 SUBUNIT 6"/>
    <property type="match status" value="1"/>
</dbReference>
<gene>
    <name evidence="1" type="ORF">IPOD504_LOCUS10203</name>
</gene>
<dbReference type="PANTHER" id="PTHR31328:SF2">
    <property type="entry name" value="BIOGENESIS OF LYSOSOME-RELATED ORGANELLES COMPLEX 1 SUBUNIT 6"/>
    <property type="match status" value="1"/>
</dbReference>
<name>A0ABN8IHC7_9NEOP</name>
<protein>
    <recommendedName>
        <fullName evidence="3">Biogenesis of lysosome-related organelles complex 1 subunit 7</fullName>
    </recommendedName>
</protein>
<dbReference type="Pfam" id="PF14712">
    <property type="entry name" value="Snapin_Pallidin"/>
    <property type="match status" value="1"/>
</dbReference>
<accession>A0ABN8IHC7</accession>
<evidence type="ECO:0008006" key="3">
    <source>
        <dbReference type="Google" id="ProtNLM"/>
    </source>
</evidence>
<proteinExistence type="predicted"/>
<keyword evidence="2" id="KW-1185">Reference proteome</keyword>
<reference evidence="1" key="1">
    <citation type="submission" date="2022-03" db="EMBL/GenBank/DDBJ databases">
        <authorList>
            <person name="Martin H S."/>
        </authorList>
    </citation>
    <scope>NUCLEOTIDE SEQUENCE</scope>
</reference>
<dbReference type="Proteomes" id="UP000837857">
    <property type="component" value="Chromosome 24"/>
</dbReference>
<feature type="non-terminal residue" evidence="1">
    <location>
        <position position="1"/>
    </location>
</feature>
<evidence type="ECO:0000313" key="1">
    <source>
        <dbReference type="EMBL" id="CAH2057385.1"/>
    </source>
</evidence>
<dbReference type="EMBL" id="OW152836">
    <property type="protein sequence ID" value="CAH2057385.1"/>
    <property type="molecule type" value="Genomic_DNA"/>
</dbReference>
<dbReference type="InterPro" id="IPR028119">
    <property type="entry name" value="Snapin/Pallidin/Snn1"/>
</dbReference>
<evidence type="ECO:0000313" key="2">
    <source>
        <dbReference type="Proteomes" id="UP000837857"/>
    </source>
</evidence>